<evidence type="ECO:0000256" key="3">
    <source>
        <dbReference type="ARBA" id="ARBA00022452"/>
    </source>
</evidence>
<evidence type="ECO:0000313" key="15">
    <source>
        <dbReference type="Proteomes" id="UP000178485"/>
    </source>
</evidence>
<name>A0A1G4G3T6_9BACT</name>
<evidence type="ECO:0000256" key="4">
    <source>
        <dbReference type="ARBA" id="ARBA00022692"/>
    </source>
</evidence>
<sequence length="1031" mass="113398">MIYWFDKLCNSKAMKKITTVWLITLLTMGQAFAGNSSFYTSNRSEEKNEISDVQQTKSVKGRVTDASGETIPGVTISVKGTNQGTTTNIDGEYQLINVQENAVLVFSFVGMETEEIPVAGKTIINVVMSESSIALQEVVAIGYGTMKKSDLTGAVSSVSSRDFINMASSSSNSILAAKAPGVTIRKSNAAPGVAPIIRVRGANSLMGSNDPLIVVDGNYGSLPDMYEIESIEILKDASATAIYGSRGANGVILVTTKRGSQKKPTLEFYSDFSINTIGKRYDLMDAYEFAKFNQSVGAYPFTDAEVEKFKNGGGTDWQDAILQSGLSQSYRVIFSGGSKDIRYHITTHYNDNTGTIRNTEASDYGLKAKVDMDLSNRLTVQVEASAGHNDNLNPELSQGGSKTAIPLMAAVAFSPTVPIYDENGRYTPLGVGSGTLMNPVLMTEAHQRNYGNGATGVGNLQFKITDDLTLNAKALISLSNGGTREFESLEYNRLYPRADQYSYDNKNWLTNAFLTYSKTFANNHDFSAMVGFEQTKYEGQSFSASADRLPIESVGWNNLGLAAPYIGVGSGWADNALRSYFGRINYNYASRYYLTVNYRADGSSKFRGDNRWGYFPSFSLAWRLSEEAFMKEQDLFQNIRIRGGYGVTGSQAVGSYATYSPLRGMGFFWGGSAIQSGYISQIGGNPNLKWESTKQLNVGADFTLIDSRLSLSLDYYNKKTVDLLAPLAVPAYAGGDSEYGRTSVISNVGSVRNEGFEFNLNYFILKTKDWSYDINLNGAFNRNKVLDLGEEARIYGAGYAPGLASTSPFVLMPGQPIGTIFGMKYLGIWQENQAEEAAKYGAQPGDYRYEDLNGNNAYDSDDQQVIGNTNAPFSWGFNNHISIKNVDFNILFEGVHGRDIMNWAYLVATERIDFTQLYTHKDSKDRWTPSNPNAKFARIGNSHLIPLSSQYVEDGSYVKLRNLSVGYRIPKSVVSFATLRLSLSAQNLLVFTKYKGYDPEISSTNDDMNSGMDWFAYPNSRSISFGVAIEY</sequence>
<feature type="signal peptide" evidence="11">
    <location>
        <begin position="1"/>
        <end position="33"/>
    </location>
</feature>
<evidence type="ECO:0000313" key="14">
    <source>
        <dbReference type="EMBL" id="SCM55433.1"/>
    </source>
</evidence>
<evidence type="ECO:0000259" key="13">
    <source>
        <dbReference type="Pfam" id="PF07715"/>
    </source>
</evidence>
<dbReference type="NCBIfam" id="TIGR04056">
    <property type="entry name" value="OMP_RagA_SusC"/>
    <property type="match status" value="1"/>
</dbReference>
<keyword evidence="7 8" id="KW-0998">Cell outer membrane</keyword>
<dbReference type="NCBIfam" id="TIGR04057">
    <property type="entry name" value="SusC_RagA_signa"/>
    <property type="match status" value="1"/>
</dbReference>
<dbReference type="InterPro" id="IPR012910">
    <property type="entry name" value="Plug_dom"/>
</dbReference>
<comment type="similarity">
    <text evidence="8 9">Belongs to the TonB-dependent receptor family.</text>
</comment>
<dbReference type="InterPro" id="IPR036942">
    <property type="entry name" value="Beta-barrel_TonB_sf"/>
</dbReference>
<feature type="chain" id="PRO_5009603752" evidence="11">
    <location>
        <begin position="34"/>
        <end position="1031"/>
    </location>
</feature>
<dbReference type="Pfam" id="PF00593">
    <property type="entry name" value="TonB_dep_Rec_b-barrel"/>
    <property type="match status" value="1"/>
</dbReference>
<dbReference type="PROSITE" id="PS52016">
    <property type="entry name" value="TONB_DEPENDENT_REC_3"/>
    <property type="match status" value="1"/>
</dbReference>
<keyword evidence="15" id="KW-1185">Reference proteome</keyword>
<dbReference type="SUPFAM" id="SSF56935">
    <property type="entry name" value="Porins"/>
    <property type="match status" value="1"/>
</dbReference>
<dbReference type="SUPFAM" id="SSF49464">
    <property type="entry name" value="Carboxypeptidase regulatory domain-like"/>
    <property type="match status" value="1"/>
</dbReference>
<keyword evidence="3 8" id="KW-1134">Transmembrane beta strand</keyword>
<evidence type="ECO:0000256" key="2">
    <source>
        <dbReference type="ARBA" id="ARBA00022448"/>
    </source>
</evidence>
<dbReference type="InterPro" id="IPR023997">
    <property type="entry name" value="TonB-dep_OMP_SusC/RagA_CS"/>
</dbReference>
<dbReference type="Pfam" id="PF13715">
    <property type="entry name" value="CarbopepD_reg_2"/>
    <property type="match status" value="1"/>
</dbReference>
<dbReference type="InterPro" id="IPR037066">
    <property type="entry name" value="Plug_dom_sf"/>
</dbReference>
<accession>A0A1G4G3T6</accession>
<evidence type="ECO:0000259" key="12">
    <source>
        <dbReference type="Pfam" id="PF00593"/>
    </source>
</evidence>
<evidence type="ECO:0000256" key="7">
    <source>
        <dbReference type="ARBA" id="ARBA00023237"/>
    </source>
</evidence>
<dbReference type="InterPro" id="IPR000531">
    <property type="entry name" value="Beta-barrel_TonB"/>
</dbReference>
<dbReference type="EMBL" id="LT608328">
    <property type="protein sequence ID" value="SCM55433.1"/>
    <property type="molecule type" value="Genomic_DNA"/>
</dbReference>
<dbReference type="Gene3D" id="2.170.130.10">
    <property type="entry name" value="TonB-dependent receptor, plug domain"/>
    <property type="match status" value="1"/>
</dbReference>
<evidence type="ECO:0000256" key="6">
    <source>
        <dbReference type="ARBA" id="ARBA00023136"/>
    </source>
</evidence>
<keyword evidence="14" id="KW-0675">Receptor</keyword>
<dbReference type="GO" id="GO:0009279">
    <property type="term" value="C:cell outer membrane"/>
    <property type="evidence" value="ECO:0007669"/>
    <property type="project" value="UniProtKB-SubCell"/>
</dbReference>
<proteinExistence type="inferred from homology"/>
<comment type="subcellular location">
    <subcellularLocation>
        <location evidence="1 8">Cell outer membrane</location>
        <topology evidence="1 8">Multi-pass membrane protein</topology>
    </subcellularLocation>
</comment>
<dbReference type="InterPro" id="IPR008969">
    <property type="entry name" value="CarboxyPept-like_regulatory"/>
</dbReference>
<dbReference type="STRING" id="1642646.ING2E5A_0360"/>
<feature type="domain" description="TonB-dependent receptor-like beta-barrel" evidence="12">
    <location>
        <begin position="448"/>
        <end position="882"/>
    </location>
</feature>
<dbReference type="Gene3D" id="2.40.170.20">
    <property type="entry name" value="TonB-dependent receptor, beta-barrel domain"/>
    <property type="match status" value="1"/>
</dbReference>
<gene>
    <name evidence="14" type="primary">susC11</name>
    <name evidence="14" type="ORF">ING2E5A_0360</name>
</gene>
<evidence type="ECO:0000256" key="9">
    <source>
        <dbReference type="RuleBase" id="RU003357"/>
    </source>
</evidence>
<dbReference type="KEGG" id="pmuc:ING2E5A_0360"/>
<keyword evidence="6 8" id="KW-0472">Membrane</keyword>
<evidence type="ECO:0000256" key="10">
    <source>
        <dbReference type="SAM" id="MobiDB-lite"/>
    </source>
</evidence>
<dbReference type="InterPro" id="IPR023996">
    <property type="entry name" value="TonB-dep_OMP_SusC/RagA"/>
</dbReference>
<dbReference type="Pfam" id="PF07715">
    <property type="entry name" value="Plug"/>
    <property type="match status" value="1"/>
</dbReference>
<keyword evidence="11" id="KW-0732">Signal</keyword>
<reference evidence="14 15" key="1">
    <citation type="submission" date="2016-08" db="EMBL/GenBank/DDBJ databases">
        <authorList>
            <person name="Seilhamer J.J."/>
        </authorList>
    </citation>
    <scope>NUCLEOTIDE SEQUENCE [LARGE SCALE GENOMIC DNA]</scope>
    <source>
        <strain evidence="14">ING2-E5A</strain>
    </source>
</reference>
<protein>
    <submittedName>
        <fullName evidence="14">TonB-dependent receptor SusC</fullName>
    </submittedName>
</protein>
<organism evidence="14 15">
    <name type="scientific">Petrimonas mucosa</name>
    <dbReference type="NCBI Taxonomy" id="1642646"/>
    <lineage>
        <taxon>Bacteria</taxon>
        <taxon>Pseudomonadati</taxon>
        <taxon>Bacteroidota</taxon>
        <taxon>Bacteroidia</taxon>
        <taxon>Bacteroidales</taxon>
        <taxon>Dysgonomonadaceae</taxon>
        <taxon>Petrimonas</taxon>
    </lineage>
</organism>
<dbReference type="Gene3D" id="2.60.40.1120">
    <property type="entry name" value="Carboxypeptidase-like, regulatory domain"/>
    <property type="match status" value="1"/>
</dbReference>
<keyword evidence="4 8" id="KW-0812">Transmembrane</keyword>
<dbReference type="InterPro" id="IPR039426">
    <property type="entry name" value="TonB-dep_rcpt-like"/>
</dbReference>
<feature type="domain" description="TonB-dependent receptor plug" evidence="13">
    <location>
        <begin position="148"/>
        <end position="251"/>
    </location>
</feature>
<evidence type="ECO:0000256" key="5">
    <source>
        <dbReference type="ARBA" id="ARBA00023077"/>
    </source>
</evidence>
<evidence type="ECO:0000256" key="11">
    <source>
        <dbReference type="SAM" id="SignalP"/>
    </source>
</evidence>
<keyword evidence="5 9" id="KW-0798">TonB box</keyword>
<dbReference type="Proteomes" id="UP000178485">
    <property type="component" value="Chromosome i"/>
</dbReference>
<dbReference type="AlphaFoldDB" id="A0A1G4G3T6"/>
<keyword evidence="2 8" id="KW-0813">Transport</keyword>
<evidence type="ECO:0000256" key="1">
    <source>
        <dbReference type="ARBA" id="ARBA00004571"/>
    </source>
</evidence>
<evidence type="ECO:0000256" key="8">
    <source>
        <dbReference type="PROSITE-ProRule" id="PRU01360"/>
    </source>
</evidence>
<feature type="region of interest" description="Disordered" evidence="10">
    <location>
        <begin position="45"/>
        <end position="65"/>
    </location>
</feature>